<dbReference type="GO" id="GO:0016462">
    <property type="term" value="F:pyrophosphatase activity"/>
    <property type="evidence" value="ECO:0007669"/>
    <property type="project" value="UniProtKB-ARBA"/>
</dbReference>
<evidence type="ECO:0000256" key="2">
    <source>
        <dbReference type="ARBA" id="ARBA00001946"/>
    </source>
</evidence>
<dbReference type="InterPro" id="IPR020084">
    <property type="entry name" value="NUDIX_hydrolase_CS"/>
</dbReference>
<dbReference type="PROSITE" id="PS00893">
    <property type="entry name" value="NUDIX_BOX"/>
    <property type="match status" value="1"/>
</dbReference>
<dbReference type="PROSITE" id="PS51462">
    <property type="entry name" value="NUDIX"/>
    <property type="match status" value="1"/>
</dbReference>
<dbReference type="STRING" id="1032488.HMPREF9371_0288"/>
<comment type="similarity">
    <text evidence="4">Belongs to the Nudix hydrolase family. RppH subfamily.</text>
</comment>
<evidence type="ECO:0000256" key="1">
    <source>
        <dbReference type="ARBA" id="ARBA00001936"/>
    </source>
</evidence>
<comment type="cofactor">
    <cofactor evidence="4">
        <name>a divalent metal cation</name>
        <dbReference type="ChEBI" id="CHEBI:60240"/>
    </cofactor>
</comment>
<dbReference type="InterPro" id="IPR015797">
    <property type="entry name" value="NUDIX_hydrolase-like_dom_sf"/>
</dbReference>
<evidence type="ECO:0000313" key="6">
    <source>
        <dbReference type="EMBL" id="EGY53473.1"/>
    </source>
</evidence>
<dbReference type="NCBIfam" id="NF001935">
    <property type="entry name" value="PRK00714.1-2"/>
    <property type="match status" value="1"/>
</dbReference>
<comment type="cofactor">
    <cofactor evidence="2">
        <name>Mg(2+)</name>
        <dbReference type="ChEBI" id="CHEBI:18420"/>
    </cofactor>
</comment>
<gene>
    <name evidence="4" type="primary">rppH</name>
    <name evidence="4 6" type="synonym">nudH</name>
    <name evidence="6" type="ORF">HMPREF9371_0288</name>
</gene>
<comment type="cofactor">
    <cofactor evidence="1">
        <name>Mn(2+)</name>
        <dbReference type="ChEBI" id="CHEBI:29035"/>
    </cofactor>
</comment>
<dbReference type="Gene3D" id="3.90.79.10">
    <property type="entry name" value="Nucleoside Triphosphate Pyrophosphohydrolase"/>
    <property type="match status" value="1"/>
</dbReference>
<dbReference type="HAMAP" id="MF_00298">
    <property type="entry name" value="Nudix_RppH"/>
    <property type="match status" value="1"/>
</dbReference>
<evidence type="ECO:0000256" key="3">
    <source>
        <dbReference type="ARBA" id="ARBA00022801"/>
    </source>
</evidence>
<dbReference type="EC" id="3.6.1.-" evidence="4"/>
<sequence>MPVWPPCLPLPNAAFYGKIAAIFIFPGERIMLDREGYRPNVGIIITNHRNEVFWGKRVREHSWQFPQGGIKPGESPEAAMYRELLEEVGLLPHHVKILGRTRDWLRYDVPSNWIRRQWRGSYRGQKQIWYLLRLTGRESDVHLRASSQPEFDAWRWHEYWAPIDEVIDFKKDVYQGALLELSRFLHGLESLEHFHVRQQRQISLPDL</sequence>
<comment type="function">
    <text evidence="4">Accelerates the degradation of transcripts by removing pyrophosphate from the 5'-end of triphosphorylated RNA, leading to a more labile monophosphorylated state that can stimulate subsequent ribonuclease cleavage.</text>
</comment>
<dbReference type="EMBL" id="AGAY01000009">
    <property type="protein sequence ID" value="EGY53473.1"/>
    <property type="molecule type" value="Genomic_DNA"/>
</dbReference>
<name>G4CF99_9NEIS</name>
<dbReference type="HOGENOM" id="CLU_087195_3_1_4"/>
<keyword evidence="7" id="KW-1185">Reference proteome</keyword>
<dbReference type="CDD" id="cd03671">
    <property type="entry name" value="NUDIX_Ap4A_hydrolase_plant_like"/>
    <property type="match status" value="1"/>
</dbReference>
<organism evidence="6 7">
    <name type="scientific">Neisseria shayeganii 871</name>
    <dbReference type="NCBI Taxonomy" id="1032488"/>
    <lineage>
        <taxon>Bacteria</taxon>
        <taxon>Pseudomonadati</taxon>
        <taxon>Pseudomonadota</taxon>
        <taxon>Betaproteobacteria</taxon>
        <taxon>Neisseriales</taxon>
        <taxon>Neisseriaceae</taxon>
        <taxon>Neisseria</taxon>
    </lineage>
</organism>
<comment type="caution">
    <text evidence="6">The sequence shown here is derived from an EMBL/GenBank/DDBJ whole genome shotgun (WGS) entry which is preliminary data.</text>
</comment>
<dbReference type="NCBIfam" id="NF001937">
    <property type="entry name" value="PRK00714.1-4"/>
    <property type="match status" value="1"/>
</dbReference>
<protein>
    <recommendedName>
        <fullName evidence="4">RNA pyrophosphohydrolase</fullName>
        <ecNumber evidence="4">3.6.1.-</ecNumber>
    </recommendedName>
    <alternativeName>
        <fullName evidence="4">(Di)nucleoside polyphosphate hydrolase</fullName>
    </alternativeName>
</protein>
<dbReference type="NCBIfam" id="NF001938">
    <property type="entry name" value="PRK00714.1-5"/>
    <property type="match status" value="1"/>
</dbReference>
<proteinExistence type="inferred from homology"/>
<reference evidence="6 7" key="1">
    <citation type="submission" date="2011-05" db="EMBL/GenBank/DDBJ databases">
        <authorList>
            <person name="Muzny D."/>
            <person name="Qin X."/>
            <person name="Deng J."/>
            <person name="Jiang H."/>
            <person name="Liu Y."/>
            <person name="Qu J."/>
            <person name="Song X.-Z."/>
            <person name="Zhang L."/>
            <person name="Thornton R."/>
            <person name="Coyle M."/>
            <person name="Francisco L."/>
            <person name="Jackson L."/>
            <person name="Javaid M."/>
            <person name="Korchina V."/>
            <person name="Kovar C."/>
            <person name="Mata R."/>
            <person name="Mathew T."/>
            <person name="Ngo R."/>
            <person name="Nguyen L."/>
            <person name="Nguyen N."/>
            <person name="Okwuonu G."/>
            <person name="Ongeri F."/>
            <person name="Pham C."/>
            <person name="Simmons D."/>
            <person name="Wilczek-Boney K."/>
            <person name="Hale W."/>
            <person name="Jakkamsetti A."/>
            <person name="Pham P."/>
            <person name="Ruth R."/>
            <person name="San Lucas F."/>
            <person name="Warren J."/>
            <person name="Zhang J."/>
            <person name="Zhao Z."/>
            <person name="Zhou C."/>
            <person name="Zhu D."/>
            <person name="Lee S."/>
            <person name="Bess C."/>
            <person name="Blankenburg K."/>
            <person name="Forbes L."/>
            <person name="Fu Q."/>
            <person name="Gubbala S."/>
            <person name="Hirani K."/>
            <person name="Jayaseelan J.C."/>
            <person name="Lara F."/>
            <person name="Munidasa M."/>
            <person name="Palculict T."/>
            <person name="Patil S."/>
            <person name="Pu L.-L."/>
            <person name="Saada N."/>
            <person name="Tang L."/>
            <person name="Weissenberger G."/>
            <person name="Zhu Y."/>
            <person name="Hemphill L."/>
            <person name="Shang Y."/>
            <person name="Youmans B."/>
            <person name="Ayvaz T."/>
            <person name="Ross M."/>
            <person name="Santibanez J."/>
            <person name="Aqrawi P."/>
            <person name="Gross S."/>
            <person name="Joshi V."/>
            <person name="Fowler G."/>
            <person name="Nazareth L."/>
            <person name="Reid J."/>
            <person name="Worley K."/>
            <person name="Petrosino J."/>
            <person name="Highlander S."/>
            <person name="Gibbs R."/>
        </authorList>
    </citation>
    <scope>NUCLEOTIDE SEQUENCE [LARGE SCALE GENOMIC DNA]</scope>
    <source>
        <strain evidence="6 7">871</strain>
    </source>
</reference>
<dbReference type="PRINTS" id="PR00502">
    <property type="entry name" value="NUDIXFAMILY"/>
</dbReference>
<dbReference type="PANTHER" id="PTHR43736:SF1">
    <property type="entry name" value="DIHYDRONEOPTERIN TRIPHOSPHATE DIPHOSPHATASE"/>
    <property type="match status" value="1"/>
</dbReference>
<dbReference type="Pfam" id="PF00293">
    <property type="entry name" value="NUDIX"/>
    <property type="match status" value="1"/>
</dbReference>
<evidence type="ECO:0000259" key="5">
    <source>
        <dbReference type="PROSITE" id="PS51462"/>
    </source>
</evidence>
<dbReference type="Proteomes" id="UP000003019">
    <property type="component" value="Unassembled WGS sequence"/>
</dbReference>
<dbReference type="InterPro" id="IPR020476">
    <property type="entry name" value="Nudix_hydrolase"/>
</dbReference>
<feature type="short sequence motif" description="Nudix box" evidence="4">
    <location>
        <begin position="68"/>
        <end position="89"/>
    </location>
</feature>
<evidence type="ECO:0000313" key="7">
    <source>
        <dbReference type="Proteomes" id="UP000003019"/>
    </source>
</evidence>
<evidence type="ECO:0000256" key="4">
    <source>
        <dbReference type="HAMAP-Rule" id="MF_00298"/>
    </source>
</evidence>
<accession>G4CF99</accession>
<keyword evidence="3 4" id="KW-0378">Hydrolase</keyword>
<dbReference type="PATRIC" id="fig|1032488.3.peg.267"/>
<feature type="domain" description="Nudix hydrolase" evidence="5">
    <location>
        <begin position="36"/>
        <end position="179"/>
    </location>
</feature>
<dbReference type="SUPFAM" id="SSF55811">
    <property type="entry name" value="Nudix"/>
    <property type="match status" value="1"/>
</dbReference>
<dbReference type="PANTHER" id="PTHR43736">
    <property type="entry name" value="ADP-RIBOSE PYROPHOSPHATASE"/>
    <property type="match status" value="1"/>
</dbReference>
<dbReference type="InterPro" id="IPR022927">
    <property type="entry name" value="RppH"/>
</dbReference>
<dbReference type="AlphaFoldDB" id="G4CF99"/>
<dbReference type="InterPro" id="IPR000086">
    <property type="entry name" value="NUDIX_hydrolase_dom"/>
</dbReference>